<dbReference type="PANTHER" id="PTHR43420:SF44">
    <property type="entry name" value="ACETYLTRANSFERASE YPEA"/>
    <property type="match status" value="1"/>
</dbReference>
<evidence type="ECO:0000313" key="5">
    <source>
        <dbReference type="Proteomes" id="UP000024559"/>
    </source>
</evidence>
<accession>A0A0E2QH45</accession>
<dbReference type="EMBL" id="AZJT01000053">
    <property type="protein sequence ID" value="ETW89216.1"/>
    <property type="molecule type" value="Genomic_DNA"/>
</dbReference>
<keyword evidence="1 4" id="KW-0808">Transferase</keyword>
<sequence length="96" mass="10586">MKDSDSLLYILLKEGKIIGVCTVDVSGNSNYLYGLAIAEAYRGQGYGSYLVKSVVNQLIAQNDKAFQIAVEDSNIGAKRLYENIGFVKQTQVVYLK</sequence>
<dbReference type="Pfam" id="PF00583">
    <property type="entry name" value="Acetyltransf_1"/>
    <property type="match status" value="1"/>
</dbReference>
<protein>
    <submittedName>
        <fullName evidence="4">Acetyltransferase</fullName>
    </submittedName>
</protein>
<dbReference type="SUPFAM" id="SSF55729">
    <property type="entry name" value="Acyl-CoA N-acyltransferases (Nat)"/>
    <property type="match status" value="1"/>
</dbReference>
<evidence type="ECO:0000259" key="3">
    <source>
        <dbReference type="PROSITE" id="PS51186"/>
    </source>
</evidence>
<comment type="caution">
    <text evidence="4">The sequence shown here is derived from an EMBL/GenBank/DDBJ whole genome shotgun (WGS) entry which is preliminary data.</text>
</comment>
<evidence type="ECO:0000256" key="1">
    <source>
        <dbReference type="ARBA" id="ARBA00022679"/>
    </source>
</evidence>
<proteinExistence type="predicted"/>
<dbReference type="HOGENOM" id="CLU_2235149_0_0_9"/>
<dbReference type="AlphaFoldDB" id="A0A0E2QH45"/>
<dbReference type="PANTHER" id="PTHR43420">
    <property type="entry name" value="ACETYLTRANSFERASE"/>
    <property type="match status" value="1"/>
</dbReference>
<reference evidence="5" key="1">
    <citation type="submission" date="2013-12" db="EMBL/GenBank/DDBJ databases">
        <title>Genome sequences of Streptococcus thermophilus strains MTH17CL396 and M17PTZA496 isolated from Fontina cheese in Valle d'Aosta region (Italy).</title>
        <authorList>
            <person name="Treu L."/>
            <person name="Giacomini A."/>
            <person name="Corich V."/>
            <person name="Vendramin V."/>
            <person name="Bovo B."/>
        </authorList>
    </citation>
    <scope>NUCLEOTIDE SEQUENCE [LARGE SCALE GENOMIC DNA]</scope>
    <source>
        <strain evidence="5">M17PTZA496</strain>
    </source>
</reference>
<dbReference type="InterPro" id="IPR000182">
    <property type="entry name" value="GNAT_dom"/>
</dbReference>
<dbReference type="Gene3D" id="3.40.630.30">
    <property type="match status" value="1"/>
</dbReference>
<keyword evidence="2" id="KW-0012">Acyltransferase</keyword>
<feature type="domain" description="N-acetyltransferase" evidence="3">
    <location>
        <begin position="1"/>
        <end position="96"/>
    </location>
</feature>
<dbReference type="InterPro" id="IPR050680">
    <property type="entry name" value="YpeA/RimI_acetyltransf"/>
</dbReference>
<gene>
    <name evidence="4" type="ORF">X841_06520</name>
</gene>
<name>A0A0E2QH45_STRTR</name>
<dbReference type="InterPro" id="IPR016181">
    <property type="entry name" value="Acyl_CoA_acyltransferase"/>
</dbReference>
<dbReference type="PATRIC" id="fig|1433289.7.peg.1342"/>
<dbReference type="GO" id="GO:0016747">
    <property type="term" value="F:acyltransferase activity, transferring groups other than amino-acyl groups"/>
    <property type="evidence" value="ECO:0007669"/>
    <property type="project" value="InterPro"/>
</dbReference>
<evidence type="ECO:0000313" key="4">
    <source>
        <dbReference type="EMBL" id="ETW89216.1"/>
    </source>
</evidence>
<dbReference type="CDD" id="cd04301">
    <property type="entry name" value="NAT_SF"/>
    <property type="match status" value="1"/>
</dbReference>
<dbReference type="Proteomes" id="UP000024559">
    <property type="component" value="Chromosome"/>
</dbReference>
<evidence type="ECO:0000256" key="2">
    <source>
        <dbReference type="ARBA" id="ARBA00023315"/>
    </source>
</evidence>
<dbReference type="PROSITE" id="PS51186">
    <property type="entry name" value="GNAT"/>
    <property type="match status" value="1"/>
</dbReference>
<organism evidence="4 5">
    <name type="scientific">Streptococcus thermophilus M17PTZA496</name>
    <dbReference type="NCBI Taxonomy" id="1433289"/>
    <lineage>
        <taxon>Bacteria</taxon>
        <taxon>Bacillati</taxon>
        <taxon>Bacillota</taxon>
        <taxon>Bacilli</taxon>
        <taxon>Lactobacillales</taxon>
        <taxon>Streptococcaceae</taxon>
        <taxon>Streptococcus</taxon>
    </lineage>
</organism>